<protein>
    <submittedName>
        <fullName evidence="1">Uncharacterized protein</fullName>
    </submittedName>
</protein>
<proteinExistence type="predicted"/>
<dbReference type="Proteomes" id="UP000268094">
    <property type="component" value="Unassembled WGS sequence"/>
</dbReference>
<name>A0A3A8JAL6_9BACT</name>
<dbReference type="AlphaFoldDB" id="A0A3A8JAL6"/>
<keyword evidence="2" id="KW-1185">Reference proteome</keyword>
<organism evidence="1 2">
    <name type="scientific">Corallococcus terminator</name>
    <dbReference type="NCBI Taxonomy" id="2316733"/>
    <lineage>
        <taxon>Bacteria</taxon>
        <taxon>Pseudomonadati</taxon>
        <taxon>Myxococcota</taxon>
        <taxon>Myxococcia</taxon>
        <taxon>Myxococcales</taxon>
        <taxon>Cystobacterineae</taxon>
        <taxon>Myxococcaceae</taxon>
        <taxon>Corallococcus</taxon>
    </lineage>
</organism>
<dbReference type="OrthoDB" id="5525623at2"/>
<accession>A0A3A8JAL6</accession>
<sequence length="102" mass="10713">MWVVAGLFGWAACSGNEGVEPEDPEARKQKLRGCILQKLPPAQVGAEAWTVSGYVLVEAYARCLDAGETSTAADFRAVTEGMADLQAEPSWVRITASPGSGG</sequence>
<evidence type="ECO:0000313" key="2">
    <source>
        <dbReference type="Proteomes" id="UP000268094"/>
    </source>
</evidence>
<comment type="caution">
    <text evidence="1">The sequence shown here is derived from an EMBL/GenBank/DDBJ whole genome shotgun (WGS) entry which is preliminary data.</text>
</comment>
<reference evidence="2" key="1">
    <citation type="submission" date="2018-09" db="EMBL/GenBank/DDBJ databases">
        <authorList>
            <person name="Livingstone P.G."/>
            <person name="Whitworth D.E."/>
        </authorList>
    </citation>
    <scope>NUCLEOTIDE SEQUENCE [LARGE SCALE GENOMIC DNA]</scope>
    <source>
        <strain evidence="2">CA054A</strain>
    </source>
</reference>
<dbReference type="EMBL" id="RAVZ01000024">
    <property type="protein sequence ID" value="RKG92505.1"/>
    <property type="molecule type" value="Genomic_DNA"/>
</dbReference>
<evidence type="ECO:0000313" key="1">
    <source>
        <dbReference type="EMBL" id="RKG92505.1"/>
    </source>
</evidence>
<gene>
    <name evidence="1" type="ORF">D7V88_05915</name>
</gene>